<dbReference type="PROSITE" id="PS50043">
    <property type="entry name" value="HTH_LUXR_2"/>
    <property type="match status" value="1"/>
</dbReference>
<dbReference type="Proteomes" id="UP000237752">
    <property type="component" value="Unassembled WGS sequence"/>
</dbReference>
<proteinExistence type="predicted"/>
<evidence type="ECO:0000256" key="4">
    <source>
        <dbReference type="ARBA" id="ARBA00023163"/>
    </source>
</evidence>
<dbReference type="Pfam" id="PF00196">
    <property type="entry name" value="GerE"/>
    <property type="match status" value="1"/>
</dbReference>
<dbReference type="RefSeq" id="WP_106349304.1">
    <property type="nucleotide sequence ID" value="NZ_PVUE01000009.1"/>
</dbReference>
<dbReference type="CDD" id="cd17535">
    <property type="entry name" value="REC_NarL-like"/>
    <property type="match status" value="1"/>
</dbReference>
<dbReference type="GO" id="GO:0000160">
    <property type="term" value="P:phosphorelay signal transduction system"/>
    <property type="evidence" value="ECO:0007669"/>
    <property type="project" value="InterPro"/>
</dbReference>
<dbReference type="Pfam" id="PF00072">
    <property type="entry name" value="Response_reg"/>
    <property type="match status" value="1"/>
</dbReference>
<accession>A0A2T0ZZM8</accession>
<dbReference type="GO" id="GO:0003677">
    <property type="term" value="F:DNA binding"/>
    <property type="evidence" value="ECO:0007669"/>
    <property type="project" value="UniProtKB-KW"/>
</dbReference>
<dbReference type="OrthoDB" id="9808843at2"/>
<dbReference type="PROSITE" id="PS50110">
    <property type="entry name" value="RESPONSE_REGULATORY"/>
    <property type="match status" value="1"/>
</dbReference>
<dbReference type="PROSITE" id="PS00622">
    <property type="entry name" value="HTH_LUXR_1"/>
    <property type="match status" value="1"/>
</dbReference>
<dbReference type="SMART" id="SM00448">
    <property type="entry name" value="REC"/>
    <property type="match status" value="1"/>
</dbReference>
<dbReference type="SMART" id="SM00421">
    <property type="entry name" value="HTH_LUXR"/>
    <property type="match status" value="1"/>
</dbReference>
<keyword evidence="1 5" id="KW-0597">Phosphoprotein</keyword>
<dbReference type="InterPro" id="IPR001789">
    <property type="entry name" value="Sig_transdc_resp-reg_receiver"/>
</dbReference>
<name>A0A2T0ZZM8_9ACTN</name>
<evidence type="ECO:0000256" key="3">
    <source>
        <dbReference type="ARBA" id="ARBA00023125"/>
    </source>
</evidence>
<evidence type="ECO:0000259" key="6">
    <source>
        <dbReference type="PROSITE" id="PS50043"/>
    </source>
</evidence>
<dbReference type="InterPro" id="IPR039420">
    <property type="entry name" value="WalR-like"/>
</dbReference>
<sequence>MNRPLRILIVDDDALVRAGLKMMLDGADGISVSEASDGEEVPAAVDKNDPSVVLMDIRMPRMNGIAALRRLRERDRSPKVIMLTTFDTDEHIMQALRAGADGFLLKDTPPREIVEAIVRVARGESILSPTVTRRLMDKVADGASTYERASEAIASLSPREREVVVAIGRGLSNAEIAAELYLSIATIKAHVSHILTRLTLDNRTQLALLAHDAELL</sequence>
<dbReference type="SUPFAM" id="SSF46894">
    <property type="entry name" value="C-terminal effector domain of the bipartite response regulators"/>
    <property type="match status" value="1"/>
</dbReference>
<dbReference type="PANTHER" id="PTHR43214">
    <property type="entry name" value="TWO-COMPONENT RESPONSE REGULATOR"/>
    <property type="match status" value="1"/>
</dbReference>
<dbReference type="InterPro" id="IPR000792">
    <property type="entry name" value="Tscrpt_reg_LuxR_C"/>
</dbReference>
<feature type="domain" description="Response regulatory" evidence="7">
    <location>
        <begin position="6"/>
        <end position="121"/>
    </location>
</feature>
<feature type="modified residue" description="4-aspartylphosphate" evidence="5">
    <location>
        <position position="56"/>
    </location>
</feature>
<organism evidence="8 9">
    <name type="scientific">Antricoccus suffuscus</name>
    <dbReference type="NCBI Taxonomy" id="1629062"/>
    <lineage>
        <taxon>Bacteria</taxon>
        <taxon>Bacillati</taxon>
        <taxon>Actinomycetota</taxon>
        <taxon>Actinomycetes</taxon>
        <taxon>Geodermatophilales</taxon>
        <taxon>Antricoccaceae</taxon>
        <taxon>Antricoccus</taxon>
    </lineage>
</organism>
<evidence type="ECO:0000313" key="8">
    <source>
        <dbReference type="EMBL" id="PRZ41548.1"/>
    </source>
</evidence>
<gene>
    <name evidence="8" type="ORF">CLV47_10995</name>
</gene>
<keyword evidence="3" id="KW-0238">DNA-binding</keyword>
<dbReference type="PANTHER" id="PTHR43214:SF24">
    <property type="entry name" value="TRANSCRIPTIONAL REGULATORY PROTEIN NARL-RELATED"/>
    <property type="match status" value="1"/>
</dbReference>
<evidence type="ECO:0000259" key="7">
    <source>
        <dbReference type="PROSITE" id="PS50110"/>
    </source>
</evidence>
<dbReference type="Gene3D" id="3.40.50.2300">
    <property type="match status" value="1"/>
</dbReference>
<dbReference type="InterPro" id="IPR058245">
    <property type="entry name" value="NreC/VraR/RcsB-like_REC"/>
</dbReference>
<keyword evidence="2" id="KW-0805">Transcription regulation</keyword>
<dbReference type="PRINTS" id="PR00038">
    <property type="entry name" value="HTHLUXR"/>
</dbReference>
<keyword evidence="9" id="KW-1185">Reference proteome</keyword>
<dbReference type="InterPro" id="IPR011006">
    <property type="entry name" value="CheY-like_superfamily"/>
</dbReference>
<dbReference type="CDD" id="cd06170">
    <property type="entry name" value="LuxR_C_like"/>
    <property type="match status" value="1"/>
</dbReference>
<dbReference type="GO" id="GO:0006355">
    <property type="term" value="P:regulation of DNA-templated transcription"/>
    <property type="evidence" value="ECO:0007669"/>
    <property type="project" value="InterPro"/>
</dbReference>
<evidence type="ECO:0000256" key="1">
    <source>
        <dbReference type="ARBA" id="ARBA00022553"/>
    </source>
</evidence>
<protein>
    <submittedName>
        <fullName evidence="8">LuxR family two component transcriptional regulator</fullName>
    </submittedName>
</protein>
<feature type="domain" description="HTH luxR-type" evidence="6">
    <location>
        <begin position="149"/>
        <end position="214"/>
    </location>
</feature>
<dbReference type="EMBL" id="PVUE01000009">
    <property type="protein sequence ID" value="PRZ41548.1"/>
    <property type="molecule type" value="Genomic_DNA"/>
</dbReference>
<evidence type="ECO:0000256" key="5">
    <source>
        <dbReference type="PROSITE-ProRule" id="PRU00169"/>
    </source>
</evidence>
<dbReference type="SUPFAM" id="SSF52172">
    <property type="entry name" value="CheY-like"/>
    <property type="match status" value="1"/>
</dbReference>
<evidence type="ECO:0000256" key="2">
    <source>
        <dbReference type="ARBA" id="ARBA00023015"/>
    </source>
</evidence>
<reference evidence="8 9" key="1">
    <citation type="submission" date="2018-03" db="EMBL/GenBank/DDBJ databases">
        <title>Genomic Encyclopedia of Archaeal and Bacterial Type Strains, Phase II (KMG-II): from individual species to whole genera.</title>
        <authorList>
            <person name="Goeker M."/>
        </authorList>
    </citation>
    <scope>NUCLEOTIDE SEQUENCE [LARGE SCALE GENOMIC DNA]</scope>
    <source>
        <strain evidence="8 9">DSM 100065</strain>
    </source>
</reference>
<evidence type="ECO:0000313" key="9">
    <source>
        <dbReference type="Proteomes" id="UP000237752"/>
    </source>
</evidence>
<dbReference type="InterPro" id="IPR016032">
    <property type="entry name" value="Sig_transdc_resp-reg_C-effctor"/>
</dbReference>
<keyword evidence="4" id="KW-0804">Transcription</keyword>
<comment type="caution">
    <text evidence="8">The sequence shown here is derived from an EMBL/GenBank/DDBJ whole genome shotgun (WGS) entry which is preliminary data.</text>
</comment>
<dbReference type="AlphaFoldDB" id="A0A2T0ZZM8"/>